<organism evidence="2 3">
    <name type="scientific">Collybia nuda</name>
    <dbReference type="NCBI Taxonomy" id="64659"/>
    <lineage>
        <taxon>Eukaryota</taxon>
        <taxon>Fungi</taxon>
        <taxon>Dikarya</taxon>
        <taxon>Basidiomycota</taxon>
        <taxon>Agaricomycotina</taxon>
        <taxon>Agaricomycetes</taxon>
        <taxon>Agaricomycetidae</taxon>
        <taxon>Agaricales</taxon>
        <taxon>Tricholomatineae</taxon>
        <taxon>Clitocybaceae</taxon>
        <taxon>Collybia</taxon>
    </lineage>
</organism>
<gene>
    <name evidence="2" type="ORF">BDZ94DRAFT_1241423</name>
</gene>
<sequence>MSLSINRDRTIYLTTSGQPLYPQTPLEIDIDLLSTNLSSVSIRLPLRSDDLKYSPISMYDADRSNTDLSDHDTGSSPKFPGHLSSTATNGGAVLLDLTGLKLHYQNAETKMYSLRKRGHLSKPKGRSGAIHYTLTCTPVIGTALLGQRCRLKTVVGLSTTITNFVHPLQDGIDSNYVSDAIMNQIKAEWLSNTSNIGCPVPAATTSHDDHQDDLSTRTVAADIPSRSEDTPPIDGITGTALATNMYTGIPTYPRPGDNDATTSVTIQGLPDPQEQIKKSDSIGTSLYKLGTTTSSNTTGSGTKTRETTHGQEYPQNYTVNSQRSPIDPDSANNSIPASHIPRIIISRASRNIQGARGSQTIWYTSNSNEPIPLPPNNSDIQLQCKHPVKVGDIYVNRPDVEEMVERTWLCIMANRDVDSGDGRMHWEEITTTYRPNAIYHPLLPSYVLHFREGNRMPSWIKAAKDKGAGAKGSGRKSGRKKR</sequence>
<dbReference type="AlphaFoldDB" id="A0A9P5XTR5"/>
<feature type="region of interest" description="Disordered" evidence="1">
    <location>
        <begin position="287"/>
        <end position="338"/>
    </location>
</feature>
<feature type="compositionally biased region" description="Polar residues" evidence="1">
    <location>
        <begin position="313"/>
        <end position="336"/>
    </location>
</feature>
<feature type="compositionally biased region" description="Low complexity" evidence="1">
    <location>
        <begin position="290"/>
        <end position="302"/>
    </location>
</feature>
<evidence type="ECO:0000313" key="2">
    <source>
        <dbReference type="EMBL" id="KAF9456584.1"/>
    </source>
</evidence>
<evidence type="ECO:0000313" key="3">
    <source>
        <dbReference type="Proteomes" id="UP000807353"/>
    </source>
</evidence>
<name>A0A9P5XTR5_9AGAR</name>
<feature type="compositionally biased region" description="Basic residues" evidence="1">
    <location>
        <begin position="473"/>
        <end position="482"/>
    </location>
</feature>
<dbReference type="EMBL" id="MU150415">
    <property type="protein sequence ID" value="KAF9456584.1"/>
    <property type="molecule type" value="Genomic_DNA"/>
</dbReference>
<accession>A0A9P5XTR5</accession>
<feature type="region of interest" description="Disordered" evidence="1">
    <location>
        <begin position="461"/>
        <end position="482"/>
    </location>
</feature>
<reference evidence="2" key="1">
    <citation type="submission" date="2020-11" db="EMBL/GenBank/DDBJ databases">
        <authorList>
            <consortium name="DOE Joint Genome Institute"/>
            <person name="Ahrendt S."/>
            <person name="Riley R."/>
            <person name="Andreopoulos W."/>
            <person name="Labutti K."/>
            <person name="Pangilinan J."/>
            <person name="Ruiz-Duenas F.J."/>
            <person name="Barrasa J.M."/>
            <person name="Sanchez-Garcia M."/>
            <person name="Camarero S."/>
            <person name="Miyauchi S."/>
            <person name="Serrano A."/>
            <person name="Linde D."/>
            <person name="Babiker R."/>
            <person name="Drula E."/>
            <person name="Ayuso-Fernandez I."/>
            <person name="Pacheco R."/>
            <person name="Padilla G."/>
            <person name="Ferreira P."/>
            <person name="Barriuso J."/>
            <person name="Kellner H."/>
            <person name="Castanera R."/>
            <person name="Alfaro M."/>
            <person name="Ramirez L."/>
            <person name="Pisabarro A.G."/>
            <person name="Kuo A."/>
            <person name="Tritt A."/>
            <person name="Lipzen A."/>
            <person name="He G."/>
            <person name="Yan M."/>
            <person name="Ng V."/>
            <person name="Cullen D."/>
            <person name="Martin F."/>
            <person name="Rosso M.-N."/>
            <person name="Henrissat B."/>
            <person name="Hibbett D."/>
            <person name="Martinez A.T."/>
            <person name="Grigoriev I.V."/>
        </authorList>
    </citation>
    <scope>NUCLEOTIDE SEQUENCE</scope>
    <source>
        <strain evidence="2">CBS 247.69</strain>
    </source>
</reference>
<comment type="caution">
    <text evidence="2">The sequence shown here is derived from an EMBL/GenBank/DDBJ whole genome shotgun (WGS) entry which is preliminary data.</text>
</comment>
<keyword evidence="3" id="KW-1185">Reference proteome</keyword>
<proteinExistence type="predicted"/>
<protein>
    <submittedName>
        <fullName evidence="2">Uncharacterized protein</fullName>
    </submittedName>
</protein>
<evidence type="ECO:0000256" key="1">
    <source>
        <dbReference type="SAM" id="MobiDB-lite"/>
    </source>
</evidence>
<dbReference type="Proteomes" id="UP000807353">
    <property type="component" value="Unassembled WGS sequence"/>
</dbReference>